<protein>
    <submittedName>
        <fullName evidence="2">Uncharacterized protein</fullName>
    </submittedName>
</protein>
<dbReference type="EMBL" id="BAAAHU010000034">
    <property type="protein sequence ID" value="GAA1011901.1"/>
    <property type="molecule type" value="Genomic_DNA"/>
</dbReference>
<accession>A0ABP4DK26</accession>
<feature type="compositionally biased region" description="Low complexity" evidence="1">
    <location>
        <begin position="1"/>
        <end position="17"/>
    </location>
</feature>
<dbReference type="Proteomes" id="UP001501072">
    <property type="component" value="Unassembled WGS sequence"/>
</dbReference>
<proteinExistence type="predicted"/>
<gene>
    <name evidence="2" type="ORF">GCM10009564_34060</name>
</gene>
<feature type="region of interest" description="Disordered" evidence="1">
    <location>
        <begin position="1"/>
        <end position="67"/>
    </location>
</feature>
<reference evidence="3" key="1">
    <citation type="journal article" date="2019" name="Int. J. Syst. Evol. Microbiol.">
        <title>The Global Catalogue of Microorganisms (GCM) 10K type strain sequencing project: providing services to taxonomists for standard genome sequencing and annotation.</title>
        <authorList>
            <consortium name="The Broad Institute Genomics Platform"/>
            <consortium name="The Broad Institute Genome Sequencing Center for Infectious Disease"/>
            <person name="Wu L."/>
            <person name="Ma J."/>
        </authorList>
    </citation>
    <scope>NUCLEOTIDE SEQUENCE [LARGE SCALE GENOMIC DNA]</scope>
    <source>
        <strain evidence="3">JCM 11269</strain>
    </source>
</reference>
<evidence type="ECO:0000313" key="3">
    <source>
        <dbReference type="Proteomes" id="UP001501072"/>
    </source>
</evidence>
<keyword evidence="3" id="KW-1185">Reference proteome</keyword>
<organism evidence="2 3">
    <name type="scientific">Streptomyces thermogriseus</name>
    <dbReference type="NCBI Taxonomy" id="75292"/>
    <lineage>
        <taxon>Bacteria</taxon>
        <taxon>Bacillati</taxon>
        <taxon>Actinomycetota</taxon>
        <taxon>Actinomycetes</taxon>
        <taxon>Kitasatosporales</taxon>
        <taxon>Streptomycetaceae</taxon>
        <taxon>Streptomyces</taxon>
    </lineage>
</organism>
<evidence type="ECO:0000313" key="2">
    <source>
        <dbReference type="EMBL" id="GAA1011901.1"/>
    </source>
</evidence>
<evidence type="ECO:0000256" key="1">
    <source>
        <dbReference type="SAM" id="MobiDB-lite"/>
    </source>
</evidence>
<name>A0ABP4DK26_9ACTN</name>
<comment type="caution">
    <text evidence="2">The sequence shown here is derived from an EMBL/GenBank/DDBJ whole genome shotgun (WGS) entry which is preliminary data.</text>
</comment>
<sequence>MRDGTAAAVRGAVTTVAQPATDRKGFGKTRPEDASGTCHSPSGERFHGPSDAALPRPRRVAGGSGARCRAWTDGPSVYGTASRALVRKTACPFEGTLECVTQIT</sequence>
<feature type="compositionally biased region" description="Basic and acidic residues" evidence="1">
    <location>
        <begin position="21"/>
        <end position="33"/>
    </location>
</feature>